<dbReference type="EMBL" id="JAHLFU010000087">
    <property type="protein sequence ID" value="MBU3853110.1"/>
    <property type="molecule type" value="Genomic_DNA"/>
</dbReference>
<dbReference type="GO" id="GO:0031564">
    <property type="term" value="P:transcription antitermination"/>
    <property type="evidence" value="ECO:0007669"/>
    <property type="project" value="UniProtKB-KW"/>
</dbReference>
<reference evidence="5" key="1">
    <citation type="journal article" date="2021" name="PeerJ">
        <title>Extensive microbial diversity within the chicken gut microbiome revealed by metagenomics and culture.</title>
        <authorList>
            <person name="Gilroy R."/>
            <person name="Ravi A."/>
            <person name="Getino M."/>
            <person name="Pursley I."/>
            <person name="Horton D.L."/>
            <person name="Alikhan N.F."/>
            <person name="Baker D."/>
            <person name="Gharbi K."/>
            <person name="Hall N."/>
            <person name="Watson M."/>
            <person name="Adriaenssens E.M."/>
            <person name="Foster-Nyarko E."/>
            <person name="Jarju S."/>
            <person name="Secka A."/>
            <person name="Antonio M."/>
            <person name="Oren A."/>
            <person name="Chaudhuri R.R."/>
            <person name="La Ragione R."/>
            <person name="Hildebrand F."/>
            <person name="Pallen M.J."/>
        </authorList>
    </citation>
    <scope>NUCLEOTIDE SEQUENCE</scope>
    <source>
        <strain evidence="5">G3-2149</strain>
    </source>
</reference>
<dbReference type="AlphaFoldDB" id="A0A9E2L6U3"/>
<dbReference type="NCBIfam" id="NF033644">
    <property type="entry name" value="antiterm_UpxY"/>
    <property type="match status" value="1"/>
</dbReference>
<evidence type="ECO:0000313" key="6">
    <source>
        <dbReference type="Proteomes" id="UP000823865"/>
    </source>
</evidence>
<reference evidence="5" key="2">
    <citation type="submission" date="2021-04" db="EMBL/GenBank/DDBJ databases">
        <authorList>
            <person name="Gilroy R."/>
        </authorList>
    </citation>
    <scope>NUCLEOTIDE SEQUENCE</scope>
    <source>
        <strain evidence="5">G3-2149</strain>
    </source>
</reference>
<evidence type="ECO:0000313" key="5">
    <source>
        <dbReference type="EMBL" id="MBU3853110.1"/>
    </source>
</evidence>
<dbReference type="InterPro" id="IPR006645">
    <property type="entry name" value="NGN-like_dom"/>
</dbReference>
<keyword evidence="1" id="KW-0889">Transcription antitermination</keyword>
<proteinExistence type="predicted"/>
<dbReference type="Gene3D" id="3.30.70.940">
    <property type="entry name" value="NusG, N-terminal domain"/>
    <property type="match status" value="1"/>
</dbReference>
<sequence length="172" mass="20035">MKKWYALYVKMHHEKKLSQRLSDKGVEHFLPIQTVVRQWSDRKKKIDQVVIPMMIFVHVEEQERTAILEDSSAISFFTLRGSHKPTVIPDHDMERFMFMFDFTESAIKFCPDTLTPGCRVRVIKGPLLGLEGELVQRYGHHEVGIQIPYLGYATVEIPVGYLLKLDDKKKAF</sequence>
<evidence type="ECO:0000259" key="4">
    <source>
        <dbReference type="Pfam" id="PF02357"/>
    </source>
</evidence>
<dbReference type="PANTHER" id="PTHR30265:SF4">
    <property type="entry name" value="KOW MOTIF FAMILY PROTEIN, EXPRESSED"/>
    <property type="match status" value="1"/>
</dbReference>
<dbReference type="SUPFAM" id="SSF82679">
    <property type="entry name" value="N-utilization substance G protein NusG, N-terminal domain"/>
    <property type="match status" value="1"/>
</dbReference>
<feature type="domain" description="NusG-like N-terminal" evidence="4">
    <location>
        <begin position="2"/>
        <end position="97"/>
    </location>
</feature>
<evidence type="ECO:0000256" key="3">
    <source>
        <dbReference type="ARBA" id="ARBA00023163"/>
    </source>
</evidence>
<gene>
    <name evidence="5" type="ORF">H9789_04725</name>
</gene>
<dbReference type="PANTHER" id="PTHR30265">
    <property type="entry name" value="RHO-INTERACTING TRANSCRIPTION TERMINATION FACTOR NUSG"/>
    <property type="match status" value="1"/>
</dbReference>
<dbReference type="InterPro" id="IPR043425">
    <property type="entry name" value="NusG-like"/>
</dbReference>
<keyword evidence="2" id="KW-0805">Transcription regulation</keyword>
<organism evidence="5 6">
    <name type="scientific">Candidatus Paraprevotella stercoravium</name>
    <dbReference type="NCBI Taxonomy" id="2838725"/>
    <lineage>
        <taxon>Bacteria</taxon>
        <taxon>Pseudomonadati</taxon>
        <taxon>Bacteroidota</taxon>
        <taxon>Bacteroidia</taxon>
        <taxon>Bacteroidales</taxon>
        <taxon>Prevotellaceae</taxon>
        <taxon>Paraprevotella</taxon>
    </lineage>
</organism>
<keyword evidence="3" id="KW-0804">Transcription</keyword>
<protein>
    <submittedName>
        <fullName evidence="5">UpxY family transcription antiterminator</fullName>
    </submittedName>
</protein>
<dbReference type="GO" id="GO:0006354">
    <property type="term" value="P:DNA-templated transcription elongation"/>
    <property type="evidence" value="ECO:0007669"/>
    <property type="project" value="InterPro"/>
</dbReference>
<evidence type="ECO:0000256" key="2">
    <source>
        <dbReference type="ARBA" id="ARBA00023015"/>
    </source>
</evidence>
<comment type="caution">
    <text evidence="5">The sequence shown here is derived from an EMBL/GenBank/DDBJ whole genome shotgun (WGS) entry which is preliminary data.</text>
</comment>
<accession>A0A9E2L6U3</accession>
<dbReference type="Pfam" id="PF02357">
    <property type="entry name" value="NusG"/>
    <property type="match status" value="1"/>
</dbReference>
<name>A0A9E2L6U3_9BACT</name>
<evidence type="ECO:0000256" key="1">
    <source>
        <dbReference type="ARBA" id="ARBA00022814"/>
    </source>
</evidence>
<dbReference type="Proteomes" id="UP000823865">
    <property type="component" value="Unassembled WGS sequence"/>
</dbReference>
<dbReference type="InterPro" id="IPR036735">
    <property type="entry name" value="NGN_dom_sf"/>
</dbReference>
<dbReference type="CDD" id="cd09895">
    <property type="entry name" value="NGN_SP_UpxY"/>
    <property type="match status" value="1"/>
</dbReference>